<keyword evidence="6" id="KW-0347">Helicase</keyword>
<evidence type="ECO:0000256" key="8">
    <source>
        <dbReference type="ARBA" id="ARBA00023125"/>
    </source>
</evidence>
<dbReference type="SUPFAM" id="SSF141259">
    <property type="entry name" value="CarD-like"/>
    <property type="match status" value="1"/>
</dbReference>
<dbReference type="STRING" id="349521.HCH_02683"/>
<dbReference type="InterPro" id="IPR011545">
    <property type="entry name" value="DEAD/DEAH_box_helicase_dom"/>
</dbReference>
<dbReference type="GO" id="GO:0005737">
    <property type="term" value="C:cytoplasm"/>
    <property type="evidence" value="ECO:0007669"/>
    <property type="project" value="UniProtKB-SubCell"/>
</dbReference>
<keyword evidence="4 13" id="KW-0227">DNA damage</keyword>
<reference evidence="16 17" key="1">
    <citation type="journal article" date="2005" name="Nucleic Acids Res.">
        <title>Genomic blueprint of Hahella chejuensis, a marine microbe producing an algicidal agent.</title>
        <authorList>
            <person name="Jeong H."/>
            <person name="Yim J.H."/>
            <person name="Lee C."/>
            <person name="Choi S.-H."/>
            <person name="Park Y.K."/>
            <person name="Yoon S.H."/>
            <person name="Hur C.-G."/>
            <person name="Kang H.-Y."/>
            <person name="Kim D."/>
            <person name="Lee H.H."/>
            <person name="Park K.H."/>
            <person name="Park S.-H."/>
            <person name="Park H.-S."/>
            <person name="Lee H.K."/>
            <person name="Oh T.K."/>
            <person name="Kim J.F."/>
        </authorList>
    </citation>
    <scope>NUCLEOTIDE SEQUENCE [LARGE SCALE GENOMIC DNA]</scope>
    <source>
        <strain evidence="16 17">KCTC 2396</strain>
    </source>
</reference>
<dbReference type="SMART" id="SM00982">
    <property type="entry name" value="TRCF"/>
    <property type="match status" value="1"/>
</dbReference>
<evidence type="ECO:0000256" key="10">
    <source>
        <dbReference type="ARBA" id="ARBA00061104"/>
    </source>
</evidence>
<feature type="domain" description="Helicase C-terminal" evidence="15">
    <location>
        <begin position="799"/>
        <end position="955"/>
    </location>
</feature>
<dbReference type="InterPro" id="IPR005118">
    <property type="entry name" value="TRCF_C"/>
</dbReference>
<dbReference type="Pfam" id="PF03461">
    <property type="entry name" value="TRCF"/>
    <property type="match status" value="1"/>
</dbReference>
<dbReference type="Gene3D" id="2.40.10.170">
    <property type="match status" value="1"/>
</dbReference>
<dbReference type="Pfam" id="PF00271">
    <property type="entry name" value="Helicase_C"/>
    <property type="match status" value="1"/>
</dbReference>
<keyword evidence="5 13" id="KW-0378">Hydrolase</keyword>
<evidence type="ECO:0000256" key="11">
    <source>
        <dbReference type="ARBA" id="ARBA00061399"/>
    </source>
</evidence>
<evidence type="ECO:0000313" key="16">
    <source>
        <dbReference type="EMBL" id="ABC29471.1"/>
    </source>
</evidence>
<dbReference type="InterPro" id="IPR003711">
    <property type="entry name" value="CarD-like/TRCF_RID"/>
</dbReference>
<dbReference type="KEGG" id="hch:HCH_02683"/>
<keyword evidence="3 13" id="KW-0547">Nucleotide-binding</keyword>
<name>Q2SIQ3_HAHCH</name>
<proteinExistence type="inferred from homology"/>
<evidence type="ECO:0000256" key="5">
    <source>
        <dbReference type="ARBA" id="ARBA00022801"/>
    </source>
</evidence>
<dbReference type="OrthoDB" id="9804325at2"/>
<dbReference type="GO" id="GO:0006355">
    <property type="term" value="P:regulation of DNA-templated transcription"/>
    <property type="evidence" value="ECO:0007669"/>
    <property type="project" value="UniProtKB-UniRule"/>
</dbReference>
<dbReference type="SMART" id="SM00487">
    <property type="entry name" value="DEXDc"/>
    <property type="match status" value="1"/>
</dbReference>
<evidence type="ECO:0000256" key="3">
    <source>
        <dbReference type="ARBA" id="ARBA00022741"/>
    </source>
</evidence>
<dbReference type="FunFam" id="3.40.50.300:FF:000546">
    <property type="entry name" value="Transcription-repair-coupling factor"/>
    <property type="match status" value="1"/>
</dbReference>
<dbReference type="Gene3D" id="3.90.1150.50">
    <property type="entry name" value="Transcription-repair-coupling factor, D7 domain"/>
    <property type="match status" value="1"/>
</dbReference>
<dbReference type="PROSITE" id="PS51192">
    <property type="entry name" value="HELICASE_ATP_BIND_1"/>
    <property type="match status" value="1"/>
</dbReference>
<dbReference type="CDD" id="cd17991">
    <property type="entry name" value="DEXHc_TRCF"/>
    <property type="match status" value="1"/>
</dbReference>
<dbReference type="InterPro" id="IPR041471">
    <property type="entry name" value="UvrB_inter"/>
</dbReference>
<dbReference type="InterPro" id="IPR027417">
    <property type="entry name" value="P-loop_NTPase"/>
</dbReference>
<gene>
    <name evidence="13 16" type="primary">mfd</name>
    <name evidence="16" type="ordered locus">HCH_02683</name>
</gene>
<keyword evidence="8 13" id="KW-0238">DNA-binding</keyword>
<dbReference type="Pfam" id="PF00270">
    <property type="entry name" value="DEAD"/>
    <property type="match status" value="1"/>
</dbReference>
<dbReference type="Pfam" id="PF21132">
    <property type="entry name" value="MFD_D3"/>
    <property type="match status" value="1"/>
</dbReference>
<dbReference type="InterPro" id="IPR047112">
    <property type="entry name" value="RecG/Mfd"/>
</dbReference>
<dbReference type="RefSeq" id="WP_011396540.1">
    <property type="nucleotide sequence ID" value="NC_007645.1"/>
</dbReference>
<dbReference type="EMBL" id="CP000155">
    <property type="protein sequence ID" value="ABC29471.1"/>
    <property type="molecule type" value="Genomic_DNA"/>
</dbReference>
<dbReference type="AlphaFoldDB" id="Q2SIQ3"/>
<protein>
    <recommendedName>
        <fullName evidence="12 13">Transcription-repair-coupling factor</fullName>
        <shortName evidence="13">TRCF</shortName>
        <ecNumber evidence="13">3.6.4.-</ecNumber>
    </recommendedName>
</protein>
<dbReference type="SUPFAM" id="SSF52540">
    <property type="entry name" value="P-loop containing nucleoside triphosphate hydrolases"/>
    <property type="match status" value="4"/>
</dbReference>
<dbReference type="EC" id="3.6.4.-" evidence="13"/>
<keyword evidence="7 13" id="KW-0067">ATP-binding</keyword>
<dbReference type="FunFam" id="3.40.50.300:FF:000300">
    <property type="entry name" value="Transcription-repair-coupling factor"/>
    <property type="match status" value="1"/>
</dbReference>
<dbReference type="InterPro" id="IPR037235">
    <property type="entry name" value="TRCF-like_C_D7"/>
</dbReference>
<dbReference type="GO" id="GO:0003684">
    <property type="term" value="F:damaged DNA binding"/>
    <property type="evidence" value="ECO:0007669"/>
    <property type="project" value="InterPro"/>
</dbReference>
<evidence type="ECO:0000259" key="15">
    <source>
        <dbReference type="PROSITE" id="PS51194"/>
    </source>
</evidence>
<evidence type="ECO:0000256" key="12">
    <source>
        <dbReference type="ARBA" id="ARBA00070128"/>
    </source>
</evidence>
<dbReference type="GO" id="GO:0005524">
    <property type="term" value="F:ATP binding"/>
    <property type="evidence" value="ECO:0007669"/>
    <property type="project" value="UniProtKB-UniRule"/>
</dbReference>
<dbReference type="NCBIfam" id="NF007966">
    <property type="entry name" value="PRK10689.1"/>
    <property type="match status" value="1"/>
</dbReference>
<dbReference type="HOGENOM" id="CLU_005122_0_3_6"/>
<dbReference type="InterPro" id="IPR004576">
    <property type="entry name" value="Mfd"/>
</dbReference>
<evidence type="ECO:0000256" key="1">
    <source>
        <dbReference type="ARBA" id="ARBA00004496"/>
    </source>
</evidence>
<dbReference type="NCBIfam" id="TIGR00580">
    <property type="entry name" value="mfd"/>
    <property type="match status" value="1"/>
</dbReference>
<dbReference type="Pfam" id="PF17757">
    <property type="entry name" value="UvrB_inter"/>
    <property type="match status" value="1"/>
</dbReference>
<feature type="domain" description="Helicase ATP-binding" evidence="14">
    <location>
        <begin position="617"/>
        <end position="778"/>
    </location>
</feature>
<dbReference type="Gene3D" id="3.30.2060.10">
    <property type="entry name" value="Penicillin-binding protein 1b domain"/>
    <property type="match status" value="1"/>
</dbReference>
<evidence type="ECO:0000259" key="14">
    <source>
        <dbReference type="PROSITE" id="PS51192"/>
    </source>
</evidence>
<evidence type="ECO:0000256" key="9">
    <source>
        <dbReference type="ARBA" id="ARBA00023204"/>
    </source>
</evidence>
<keyword evidence="2 13" id="KW-0963">Cytoplasm</keyword>
<dbReference type="SUPFAM" id="SSF143517">
    <property type="entry name" value="TRCF domain-like"/>
    <property type="match status" value="1"/>
</dbReference>
<dbReference type="InterPro" id="IPR001650">
    <property type="entry name" value="Helicase_C-like"/>
</dbReference>
<organism evidence="16 17">
    <name type="scientific">Hahella chejuensis (strain KCTC 2396)</name>
    <dbReference type="NCBI Taxonomy" id="349521"/>
    <lineage>
        <taxon>Bacteria</taxon>
        <taxon>Pseudomonadati</taxon>
        <taxon>Pseudomonadota</taxon>
        <taxon>Gammaproteobacteria</taxon>
        <taxon>Oceanospirillales</taxon>
        <taxon>Hahellaceae</taxon>
        <taxon>Hahella</taxon>
    </lineage>
</organism>
<dbReference type="PROSITE" id="PS51194">
    <property type="entry name" value="HELICASE_CTER"/>
    <property type="match status" value="1"/>
</dbReference>
<evidence type="ECO:0000256" key="6">
    <source>
        <dbReference type="ARBA" id="ARBA00022806"/>
    </source>
</evidence>
<dbReference type="InterPro" id="IPR014001">
    <property type="entry name" value="Helicase_ATP-bd"/>
</dbReference>
<dbReference type="GO" id="GO:0003678">
    <property type="term" value="F:DNA helicase activity"/>
    <property type="evidence" value="ECO:0007669"/>
    <property type="project" value="TreeGrafter"/>
</dbReference>
<dbReference type="SMART" id="SM00490">
    <property type="entry name" value="HELICc"/>
    <property type="match status" value="1"/>
</dbReference>
<dbReference type="Gene3D" id="3.40.50.300">
    <property type="entry name" value="P-loop containing nucleotide triphosphate hydrolases"/>
    <property type="match status" value="2"/>
</dbReference>
<dbReference type="HAMAP" id="MF_00969">
    <property type="entry name" value="TRCF"/>
    <property type="match status" value="1"/>
</dbReference>
<dbReference type="Gene3D" id="3.40.50.11140">
    <property type="match status" value="1"/>
</dbReference>
<keyword evidence="9 13" id="KW-0234">DNA repair</keyword>
<dbReference type="GO" id="GO:0016787">
    <property type="term" value="F:hydrolase activity"/>
    <property type="evidence" value="ECO:0007669"/>
    <property type="project" value="UniProtKB-KW"/>
</dbReference>
<evidence type="ECO:0000256" key="4">
    <source>
        <dbReference type="ARBA" id="ARBA00022763"/>
    </source>
</evidence>
<dbReference type="InterPro" id="IPR036101">
    <property type="entry name" value="CarD-like/TRCF_RID_sf"/>
</dbReference>
<dbReference type="Pfam" id="PF02559">
    <property type="entry name" value="CarD_TRCF_RID"/>
    <property type="match status" value="1"/>
</dbReference>
<evidence type="ECO:0000256" key="2">
    <source>
        <dbReference type="ARBA" id="ARBA00022490"/>
    </source>
</evidence>
<dbReference type="SMART" id="SM01058">
    <property type="entry name" value="CarD_TRCF"/>
    <property type="match status" value="1"/>
</dbReference>
<dbReference type="InterPro" id="IPR048635">
    <property type="entry name" value="MFD_D3"/>
</dbReference>
<comment type="function">
    <text evidence="13">Couples transcription and DNA repair by recognizing RNA polymerase (RNAP) stalled at DNA lesions. Mediates ATP-dependent release of RNAP and its truncated transcript from the DNA, and recruitment of nucleotide excision repair machinery to the damaged site.</text>
</comment>
<dbReference type="Proteomes" id="UP000000238">
    <property type="component" value="Chromosome"/>
</dbReference>
<evidence type="ECO:0000256" key="7">
    <source>
        <dbReference type="ARBA" id="ARBA00022840"/>
    </source>
</evidence>
<comment type="subcellular location">
    <subcellularLocation>
        <location evidence="1 13">Cytoplasm</location>
    </subcellularLocation>
</comment>
<keyword evidence="17" id="KW-1185">Reference proteome</keyword>
<dbReference type="Gene3D" id="3.40.50.11180">
    <property type="match status" value="1"/>
</dbReference>
<sequence length="1149" mass="129755">MTERRQLPSNSTTIKYWPQAVGQSDAYILAQALKEQKRLLVVITPDMPSADQLESAVKFFLGDAKKNESTPPILTLPDWETLPYDTFSPHQDIISQRIQTLHNLPTCASGLLIVPLSTIMVRLAPKEFVQRSTLILRKGQPLRIDSYRSELEQAGYRCVDTVYEHGEFAVRGSILDIFPMGSKAPFRIDLFDEEVETLRQFDPETQRSASQVDEISLLPAHEFPLNEASIQLFKDNFYEKFPGASRNIPLLQDISRGIATPGLEYYLTLFFTETASLLDYVARDACFALYDGLHEKALHFWKDLEQRYEDLRHDIQRPILPPADIYLRVEELFEGLKQFPRAQFSAKSEESDKPFAPLPHLALDAKKENPLQAIDCAQQDTGYKIILCAESAGRQQALMDTFKEHGRPLTLLESWEACLNSNERWNITVAELAKGFADNENQILVVAEADLYEGRVLQRRRRKRAQESPENIIQNLTELKLNAPVVHIDHGIGRYKGLQSLEVDGQKQEFLVLEYANEAKLYVPVSSLHLISRYAGLDDKLAPINKLGTDRWSAAKRQAAEKIKDSAAELLEIYAKRELHTGYACPPPDEHYRAFSAAFPFEETPDQATAINAVLQDMMKPRPMDRLVCGDVGFGKTEVAMRAAFLAAHAGRQVAILTPTTLLAQQHFQSFQDRFADTAINIELISRFRSAGDIEKVKDKLSDGKVDILVGTHKLLQKDIQFKNLGLLIIDEEHRFGVQQKEKVKSLRANIDILTLTATPIPRTLNLSFQGVRDLSIIATPPEKRLSVKTFVQEHNNSIIKEAVLREILRGGQVFFLHNEVNTINKAASELQEMVPDARVAVAHGQMRERELERVMSDFYHKRFNVLMCTTIIETGIDIPSANTIIIERADKFGLAQLHQLRGRVGRSHHQAYAYLLTPPPRNLTEDAKKRLDAISSAQDLGAGFTLATHDLEIRGAGELLGEEQSGHIQNIGFTLYLQLLDAAVKAMREGKELDLTQPIDQGCEVNLRLPALIPDDYLPDVHNRLILYKRIASAKDEDALQSMQIEMIDRFGLLPDATKNLFRQAHLKLTADRLGMARIDIGAKGGVIEFNAKTTIEPIKLVNLIQREPKHYKLDGGSKLRVTRSLEDKEDRMQFVEKLLKSFAPARA</sequence>
<dbReference type="GO" id="GO:0000716">
    <property type="term" value="P:transcription-coupled nucleotide-excision repair, DNA damage recognition"/>
    <property type="evidence" value="ECO:0007669"/>
    <property type="project" value="UniProtKB-UniRule"/>
</dbReference>
<comment type="similarity">
    <text evidence="10 13">In the N-terminal section; belongs to the UvrB family.</text>
</comment>
<comment type="similarity">
    <text evidence="11 13">In the C-terminal section; belongs to the helicase family. RecG subfamily.</text>
</comment>
<evidence type="ECO:0000256" key="13">
    <source>
        <dbReference type="HAMAP-Rule" id="MF_00969"/>
    </source>
</evidence>
<evidence type="ECO:0000313" key="17">
    <source>
        <dbReference type="Proteomes" id="UP000000238"/>
    </source>
</evidence>
<dbReference type="PANTHER" id="PTHR47964:SF1">
    <property type="entry name" value="ATP-DEPENDENT DNA HELICASE HOMOLOG RECG, CHLOROPLASTIC"/>
    <property type="match status" value="1"/>
</dbReference>
<dbReference type="eggNOG" id="COG1197">
    <property type="taxonomic scope" value="Bacteria"/>
</dbReference>
<accession>Q2SIQ3</accession>
<dbReference type="CDD" id="cd18810">
    <property type="entry name" value="SF2_C_TRCF"/>
    <property type="match status" value="1"/>
</dbReference>
<dbReference type="PANTHER" id="PTHR47964">
    <property type="entry name" value="ATP-DEPENDENT DNA HELICASE HOMOLOG RECG, CHLOROPLASTIC"/>
    <property type="match status" value="1"/>
</dbReference>